<dbReference type="EMBL" id="ML977314">
    <property type="protein sequence ID" value="KAF2120284.1"/>
    <property type="molecule type" value="Genomic_DNA"/>
</dbReference>
<dbReference type="InterPro" id="IPR016181">
    <property type="entry name" value="Acyl_CoA_acyltransferase"/>
</dbReference>
<evidence type="ECO:0000313" key="3">
    <source>
        <dbReference type="Proteomes" id="UP000799770"/>
    </source>
</evidence>
<name>A0A6A5ZMS0_9PLEO</name>
<gene>
    <name evidence="2" type="ORF">BDV96DRAFT_610272</name>
</gene>
<feature type="compositionally biased region" description="Gly residues" evidence="1">
    <location>
        <begin position="1"/>
        <end position="12"/>
    </location>
</feature>
<keyword evidence="3" id="KW-1185">Reference proteome</keyword>
<dbReference type="AlphaFoldDB" id="A0A6A5ZMS0"/>
<dbReference type="Proteomes" id="UP000799770">
    <property type="component" value="Unassembled WGS sequence"/>
</dbReference>
<dbReference type="Gene3D" id="3.40.630.30">
    <property type="match status" value="1"/>
</dbReference>
<dbReference type="UniPathway" id="UPA00113">
    <property type="reaction ID" value="UER00529"/>
</dbReference>
<protein>
    <submittedName>
        <fullName evidence="2">Uncharacterized protein</fullName>
    </submittedName>
</protein>
<accession>A0A6A5ZMS0</accession>
<proteinExistence type="predicted"/>
<dbReference type="SUPFAM" id="SSF55729">
    <property type="entry name" value="Acyl-CoA N-acyltransferases (Nat)"/>
    <property type="match status" value="1"/>
</dbReference>
<feature type="region of interest" description="Disordered" evidence="1">
    <location>
        <begin position="1"/>
        <end position="43"/>
    </location>
</feature>
<dbReference type="OrthoDB" id="329272at2759"/>
<dbReference type="GO" id="GO:0006048">
    <property type="term" value="P:UDP-N-acetylglucosamine biosynthetic process"/>
    <property type="evidence" value="ECO:0007669"/>
    <property type="project" value="UniProtKB-UniPathway"/>
</dbReference>
<evidence type="ECO:0000313" key="2">
    <source>
        <dbReference type="EMBL" id="KAF2120284.1"/>
    </source>
</evidence>
<organism evidence="2 3">
    <name type="scientific">Lophiotrema nucula</name>
    <dbReference type="NCBI Taxonomy" id="690887"/>
    <lineage>
        <taxon>Eukaryota</taxon>
        <taxon>Fungi</taxon>
        <taxon>Dikarya</taxon>
        <taxon>Ascomycota</taxon>
        <taxon>Pezizomycotina</taxon>
        <taxon>Dothideomycetes</taxon>
        <taxon>Pleosporomycetidae</taxon>
        <taxon>Pleosporales</taxon>
        <taxon>Lophiotremataceae</taxon>
        <taxon>Lophiotrema</taxon>
    </lineage>
</organism>
<evidence type="ECO:0000256" key="1">
    <source>
        <dbReference type="SAM" id="MobiDB-lite"/>
    </source>
</evidence>
<sequence length="283" mass="31908">MATFGFGGGSGGTEFLTMLPPPHDAVNDWDNTKPYNQQSSNTPQIFRDAMSVREEVYGEQGVPLEAEFDEDDRRSFHWVVYASVATTSSPPPDSLRSDTNSNTAADDARRSSSTAQRLPVGTIRLVPPPHKANPYKVKDKHPDADPPGDASRKDSLPKEPYIKLGRLAVLAPYRRLHLSGLLVNAALQYATEHPENIRPPPSPTRMERVQQIGKELEEAILWRGLAMVHAQVSVERLWVKYGFSEELRDENGNVEVQKEERWWEEGIEHMGMWKRLKLDSGRL</sequence>
<reference evidence="2" key="1">
    <citation type="journal article" date="2020" name="Stud. Mycol.">
        <title>101 Dothideomycetes genomes: a test case for predicting lifestyles and emergence of pathogens.</title>
        <authorList>
            <person name="Haridas S."/>
            <person name="Albert R."/>
            <person name="Binder M."/>
            <person name="Bloem J."/>
            <person name="Labutti K."/>
            <person name="Salamov A."/>
            <person name="Andreopoulos B."/>
            <person name="Baker S."/>
            <person name="Barry K."/>
            <person name="Bills G."/>
            <person name="Bluhm B."/>
            <person name="Cannon C."/>
            <person name="Castanera R."/>
            <person name="Culley D."/>
            <person name="Daum C."/>
            <person name="Ezra D."/>
            <person name="Gonzalez J."/>
            <person name="Henrissat B."/>
            <person name="Kuo A."/>
            <person name="Liang C."/>
            <person name="Lipzen A."/>
            <person name="Lutzoni F."/>
            <person name="Magnuson J."/>
            <person name="Mondo S."/>
            <person name="Nolan M."/>
            <person name="Ohm R."/>
            <person name="Pangilinan J."/>
            <person name="Park H.-J."/>
            <person name="Ramirez L."/>
            <person name="Alfaro M."/>
            <person name="Sun H."/>
            <person name="Tritt A."/>
            <person name="Yoshinaga Y."/>
            <person name="Zwiers L.-H."/>
            <person name="Turgeon B."/>
            <person name="Goodwin S."/>
            <person name="Spatafora J."/>
            <person name="Crous P."/>
            <person name="Grigoriev I."/>
        </authorList>
    </citation>
    <scope>NUCLEOTIDE SEQUENCE</scope>
    <source>
        <strain evidence="2">CBS 627.86</strain>
    </source>
</reference>
<feature type="compositionally biased region" description="Polar residues" evidence="1">
    <location>
        <begin position="33"/>
        <end position="43"/>
    </location>
</feature>
<feature type="compositionally biased region" description="Low complexity" evidence="1">
    <location>
        <begin position="101"/>
        <end position="115"/>
    </location>
</feature>
<feature type="compositionally biased region" description="Basic and acidic residues" evidence="1">
    <location>
        <begin position="136"/>
        <end position="157"/>
    </location>
</feature>
<feature type="region of interest" description="Disordered" evidence="1">
    <location>
        <begin position="86"/>
        <end position="157"/>
    </location>
</feature>